<evidence type="ECO:0000313" key="4">
    <source>
        <dbReference type="Proteomes" id="UP000264800"/>
    </source>
</evidence>
<dbReference type="PANTHER" id="PTHR45784">
    <property type="entry name" value="C-TYPE LECTIN DOMAIN FAMILY 20 MEMBER A-RELATED"/>
    <property type="match status" value="1"/>
</dbReference>
<dbReference type="Proteomes" id="UP000264800">
    <property type="component" value="Unplaced"/>
</dbReference>
<dbReference type="Pfam" id="PF00059">
    <property type="entry name" value="Lectin_C"/>
    <property type="match status" value="1"/>
</dbReference>
<dbReference type="Gene3D" id="3.10.100.10">
    <property type="entry name" value="Mannose-Binding Protein A, subunit A"/>
    <property type="match status" value="1"/>
</dbReference>
<feature type="signal peptide" evidence="1">
    <location>
        <begin position="1"/>
        <end position="20"/>
    </location>
</feature>
<accession>A0A3Q3A7F6</accession>
<keyword evidence="4" id="KW-1185">Reference proteome</keyword>
<name>A0A3Q3A7F6_KRYMA</name>
<dbReference type="Ensembl" id="ENSKMAT00000006935.1">
    <property type="protein sequence ID" value="ENSKMAP00000006824.1"/>
    <property type="gene ID" value="ENSKMAG00000005151.1"/>
</dbReference>
<feature type="domain" description="C-type lectin" evidence="2">
    <location>
        <begin position="30"/>
        <end position="104"/>
    </location>
</feature>
<dbReference type="SUPFAM" id="SSF56436">
    <property type="entry name" value="C-type lectin-like"/>
    <property type="match status" value="1"/>
</dbReference>
<dbReference type="InterPro" id="IPR001304">
    <property type="entry name" value="C-type_lectin-like"/>
</dbReference>
<reference evidence="3" key="2">
    <citation type="submission" date="2025-09" db="UniProtKB">
        <authorList>
            <consortium name="Ensembl"/>
        </authorList>
    </citation>
    <scope>IDENTIFICATION</scope>
</reference>
<evidence type="ECO:0000259" key="2">
    <source>
        <dbReference type="PROSITE" id="PS50041"/>
    </source>
</evidence>
<dbReference type="AlphaFoldDB" id="A0A3Q3A7F6"/>
<reference evidence="3" key="1">
    <citation type="submission" date="2025-08" db="UniProtKB">
        <authorList>
            <consortium name="Ensembl"/>
        </authorList>
    </citation>
    <scope>IDENTIFICATION</scope>
</reference>
<dbReference type="InterPro" id="IPR016186">
    <property type="entry name" value="C-type_lectin-like/link_sf"/>
</dbReference>
<dbReference type="PROSITE" id="PS50041">
    <property type="entry name" value="C_TYPE_LECTIN_2"/>
    <property type="match status" value="1"/>
</dbReference>
<evidence type="ECO:0000313" key="3">
    <source>
        <dbReference type="Ensembl" id="ENSKMAP00000006824.1"/>
    </source>
</evidence>
<dbReference type="InterPro" id="IPR016187">
    <property type="entry name" value="CTDL_fold"/>
</dbReference>
<keyword evidence="1" id="KW-0732">Signal</keyword>
<feature type="chain" id="PRO_5018551439" description="C-type lectin domain-containing protein" evidence="1">
    <location>
        <begin position="21"/>
        <end position="120"/>
    </location>
</feature>
<organism evidence="3 4">
    <name type="scientific">Kryptolebias marmoratus</name>
    <name type="common">Mangrove killifish</name>
    <name type="synonym">Rivulus marmoratus</name>
    <dbReference type="NCBI Taxonomy" id="37003"/>
    <lineage>
        <taxon>Eukaryota</taxon>
        <taxon>Metazoa</taxon>
        <taxon>Chordata</taxon>
        <taxon>Craniata</taxon>
        <taxon>Vertebrata</taxon>
        <taxon>Euteleostomi</taxon>
        <taxon>Actinopterygii</taxon>
        <taxon>Neopterygii</taxon>
        <taxon>Teleostei</taxon>
        <taxon>Neoteleostei</taxon>
        <taxon>Acanthomorphata</taxon>
        <taxon>Ovalentaria</taxon>
        <taxon>Atherinomorphae</taxon>
        <taxon>Cyprinodontiformes</taxon>
        <taxon>Rivulidae</taxon>
        <taxon>Kryptolebias</taxon>
    </lineage>
</organism>
<protein>
    <recommendedName>
        <fullName evidence="2">C-type lectin domain-containing protein</fullName>
    </recommendedName>
</protein>
<dbReference type="PANTHER" id="PTHR45784:SF5">
    <property type="entry name" value="C-TYPE LECTIN DOMAIN FAMILY 20 MEMBER A-RELATED"/>
    <property type="match status" value="1"/>
</dbReference>
<dbReference type="GeneTree" id="ENSGT00940000177154"/>
<evidence type="ECO:0000256" key="1">
    <source>
        <dbReference type="SAM" id="SignalP"/>
    </source>
</evidence>
<dbReference type="CDD" id="cd00037">
    <property type="entry name" value="CLECT"/>
    <property type="match status" value="1"/>
</dbReference>
<proteinExistence type="predicted"/>
<dbReference type="OMA" id="MMRNICI"/>
<sequence length="120" mass="13934">MMRNICILISLLLILHPFCGQLLALTLLNFTHDGYMVTWNQAQAICRERNMDLVSISSEKENQVFKIGQGWIGLYRDDNTGPWKWSRGDETATFLNWYIGGKQNYLKTVKVDRSFPVTFK</sequence>